<dbReference type="InterPro" id="IPR009695">
    <property type="entry name" value="Diacylglyc_glucosyltr_N"/>
</dbReference>
<feature type="domain" description="Diacylglycerol glucosyltransferase N-terminal" evidence="6">
    <location>
        <begin position="2"/>
        <end position="169"/>
    </location>
</feature>
<dbReference type="GO" id="GO:0009247">
    <property type="term" value="P:glycolipid biosynthetic process"/>
    <property type="evidence" value="ECO:0007669"/>
    <property type="project" value="InterPro"/>
</dbReference>
<dbReference type="PANTHER" id="PTHR43025">
    <property type="entry name" value="MONOGALACTOSYLDIACYLGLYCEROL SYNTHASE"/>
    <property type="match status" value="1"/>
</dbReference>
<dbReference type="Proteomes" id="UP000593765">
    <property type="component" value="Chromosome"/>
</dbReference>
<keyword evidence="8" id="KW-1185">Reference proteome</keyword>
<evidence type="ECO:0000313" key="8">
    <source>
        <dbReference type="Proteomes" id="UP000593765"/>
    </source>
</evidence>
<evidence type="ECO:0000256" key="2">
    <source>
        <dbReference type="ARBA" id="ARBA00006962"/>
    </source>
</evidence>
<dbReference type="RefSeq" id="WP_206293034.1">
    <property type="nucleotide sequence ID" value="NZ_CP063458.1"/>
</dbReference>
<comment type="subcellular location">
    <subcellularLocation>
        <location evidence="1">Membrane</location>
    </subcellularLocation>
</comment>
<dbReference type="Pfam" id="PF06925">
    <property type="entry name" value="MGDG_synth"/>
    <property type="match status" value="1"/>
</dbReference>
<evidence type="ECO:0000313" key="7">
    <source>
        <dbReference type="EMBL" id="QOV89968.1"/>
    </source>
</evidence>
<dbReference type="InterPro" id="IPR007235">
    <property type="entry name" value="Glyco_trans_28_C"/>
</dbReference>
<comment type="similarity">
    <text evidence="2">Belongs to the glycosyltransferase 28 family.</text>
</comment>
<accession>A0A7M2WWQ6</accession>
<evidence type="ECO:0000256" key="3">
    <source>
        <dbReference type="ARBA" id="ARBA00022676"/>
    </source>
</evidence>
<protein>
    <submittedName>
        <fullName evidence="7">Glycosyltransferase</fullName>
    </submittedName>
</protein>
<organism evidence="7 8">
    <name type="scientific">Humisphaera borealis</name>
    <dbReference type="NCBI Taxonomy" id="2807512"/>
    <lineage>
        <taxon>Bacteria</taxon>
        <taxon>Pseudomonadati</taxon>
        <taxon>Planctomycetota</taxon>
        <taxon>Phycisphaerae</taxon>
        <taxon>Tepidisphaerales</taxon>
        <taxon>Tepidisphaeraceae</taxon>
        <taxon>Humisphaera</taxon>
    </lineage>
</organism>
<dbReference type="Gene3D" id="3.40.50.2000">
    <property type="entry name" value="Glycogen Phosphorylase B"/>
    <property type="match status" value="1"/>
</dbReference>
<feature type="domain" description="Glycosyl transferase family 28 C-terminal" evidence="5">
    <location>
        <begin position="221"/>
        <end position="327"/>
    </location>
</feature>
<dbReference type="EMBL" id="CP063458">
    <property type="protein sequence ID" value="QOV89968.1"/>
    <property type="molecule type" value="Genomic_DNA"/>
</dbReference>
<sequence>MRAAQAVELAIRKLAPHVYVRNVDILTLTNAAFRRVYGKAYLDLVNLAPHVLGFFYDHLDKPRRKDSSRDRFRLAVEKLNLRKFESLLKDEPWDLVVNTHFLPAEIIASLRSKKELALPQMTVTTDFETHRLWVNQPCDLYTTATEEGAQYLRHWGVPQDDLRVTGIPIHPVFADTKSRERCLKSQGLVGDRPVVLQLAGGFGVGPIAKIYQAVLSMPSPVELVVVCGKNAGAKEELAAIGVPKQHRVKLLGFTDQMDELMAVADVVLSKPGGLTTSEVLARGAAMAIINPIPGQESRNSDYLLENGAAIKINNIGTLAYKLQSLLADRKRLASIRANALRISRPRAAFDVAEIALGWK</sequence>
<dbReference type="GO" id="GO:0016758">
    <property type="term" value="F:hexosyltransferase activity"/>
    <property type="evidence" value="ECO:0007669"/>
    <property type="project" value="InterPro"/>
</dbReference>
<evidence type="ECO:0000259" key="5">
    <source>
        <dbReference type="Pfam" id="PF04101"/>
    </source>
</evidence>
<evidence type="ECO:0000256" key="1">
    <source>
        <dbReference type="ARBA" id="ARBA00004370"/>
    </source>
</evidence>
<keyword evidence="4" id="KW-0808">Transferase</keyword>
<dbReference type="GO" id="GO:0016020">
    <property type="term" value="C:membrane"/>
    <property type="evidence" value="ECO:0007669"/>
    <property type="project" value="UniProtKB-SubCell"/>
</dbReference>
<dbReference type="AlphaFoldDB" id="A0A7M2WWQ6"/>
<dbReference type="SUPFAM" id="SSF53756">
    <property type="entry name" value="UDP-Glycosyltransferase/glycogen phosphorylase"/>
    <property type="match status" value="1"/>
</dbReference>
<evidence type="ECO:0000259" key="6">
    <source>
        <dbReference type="Pfam" id="PF06925"/>
    </source>
</evidence>
<dbReference type="PANTHER" id="PTHR43025:SF3">
    <property type="entry name" value="MONOGALACTOSYLDIACYLGLYCEROL SYNTHASE 1, CHLOROPLASTIC"/>
    <property type="match status" value="1"/>
</dbReference>
<name>A0A7M2WWQ6_9BACT</name>
<dbReference type="InterPro" id="IPR050519">
    <property type="entry name" value="Glycosyltransf_28_UgtP"/>
</dbReference>
<keyword evidence="3" id="KW-0328">Glycosyltransferase</keyword>
<evidence type="ECO:0000256" key="4">
    <source>
        <dbReference type="ARBA" id="ARBA00022679"/>
    </source>
</evidence>
<dbReference type="Pfam" id="PF04101">
    <property type="entry name" value="Glyco_tran_28_C"/>
    <property type="match status" value="1"/>
</dbReference>
<gene>
    <name evidence="7" type="ORF">IPV69_00930</name>
</gene>
<dbReference type="KEGG" id="hbs:IPV69_00930"/>
<proteinExistence type="inferred from homology"/>
<reference evidence="7 8" key="1">
    <citation type="submission" date="2020-10" db="EMBL/GenBank/DDBJ databases">
        <title>Wide distribution of Phycisphaera-like planctomycetes from WD2101 soil group in peatlands and genome analysis of the first cultivated representative.</title>
        <authorList>
            <person name="Dedysh S.N."/>
            <person name="Beletsky A.V."/>
            <person name="Ivanova A."/>
            <person name="Kulichevskaya I.S."/>
            <person name="Suzina N.E."/>
            <person name="Philippov D.A."/>
            <person name="Rakitin A.L."/>
            <person name="Mardanov A.V."/>
            <person name="Ravin N.V."/>
        </authorList>
    </citation>
    <scope>NUCLEOTIDE SEQUENCE [LARGE SCALE GENOMIC DNA]</scope>
    <source>
        <strain evidence="7 8">M1803</strain>
    </source>
</reference>